<keyword evidence="1" id="KW-0732">Signal</keyword>
<dbReference type="AlphaFoldDB" id="A0A6B0SA75"/>
<evidence type="ECO:0000313" key="3">
    <source>
        <dbReference type="EMBL" id="MXQ98861.1"/>
    </source>
</evidence>
<keyword evidence="4" id="KW-1185">Reference proteome</keyword>
<feature type="signal peptide" evidence="1">
    <location>
        <begin position="1"/>
        <end position="23"/>
    </location>
</feature>
<evidence type="ECO:0000259" key="2">
    <source>
        <dbReference type="Pfam" id="PF10534"/>
    </source>
</evidence>
<organism evidence="3 4">
    <name type="scientific">Bos mutus</name>
    <name type="common">wild yak</name>
    <dbReference type="NCBI Taxonomy" id="72004"/>
    <lineage>
        <taxon>Eukaryota</taxon>
        <taxon>Metazoa</taxon>
        <taxon>Chordata</taxon>
        <taxon>Craniata</taxon>
        <taxon>Vertebrata</taxon>
        <taxon>Euteleostomi</taxon>
        <taxon>Mammalia</taxon>
        <taxon>Eutheria</taxon>
        <taxon>Laurasiatheria</taxon>
        <taxon>Artiodactyla</taxon>
        <taxon>Ruminantia</taxon>
        <taxon>Pecora</taxon>
        <taxon>Bovidae</taxon>
        <taxon>Bovinae</taxon>
        <taxon>Bos</taxon>
    </lineage>
</organism>
<evidence type="ECO:0000256" key="1">
    <source>
        <dbReference type="SAM" id="SignalP"/>
    </source>
</evidence>
<dbReference type="InterPro" id="IPR017874">
    <property type="entry name" value="CRIC_domain"/>
</dbReference>
<dbReference type="EMBL" id="VBQZ03000296">
    <property type="protein sequence ID" value="MXQ98861.1"/>
    <property type="molecule type" value="Genomic_DNA"/>
</dbReference>
<protein>
    <recommendedName>
        <fullName evidence="2">CRIC domain-containing protein</fullName>
    </recommendedName>
</protein>
<dbReference type="Pfam" id="PF10534">
    <property type="entry name" value="CRIC_ras_sig"/>
    <property type="match status" value="1"/>
</dbReference>
<accession>A0A6B0SA75</accession>
<feature type="domain" description="CRIC" evidence="2">
    <location>
        <begin position="81"/>
        <end position="140"/>
    </location>
</feature>
<feature type="chain" id="PRO_5025515484" description="CRIC domain-containing protein" evidence="1">
    <location>
        <begin position="24"/>
        <end position="146"/>
    </location>
</feature>
<sequence>MRWALRAAVTLVLGAAQRGPVLPLPNRPVGGQAASVSQLCSKLRIADGGPDRLVGDFWDKVEEQAMQGEDQNDKEMPTRFRRRSEHLEHAVDRVLVMISERRRARSLHGTYEQPPDNILTAAVEVINMVKMILNILERLPREVQMS</sequence>
<name>A0A6B0SA75_9CETA</name>
<reference evidence="3" key="1">
    <citation type="submission" date="2019-10" db="EMBL/GenBank/DDBJ databases">
        <title>The sequence and de novo assembly of the wild yak genome.</title>
        <authorList>
            <person name="Liu Y."/>
        </authorList>
    </citation>
    <scope>NUCLEOTIDE SEQUENCE [LARGE SCALE GENOMIC DNA]</scope>
    <source>
        <strain evidence="3">WY2019</strain>
    </source>
</reference>
<evidence type="ECO:0000313" key="4">
    <source>
        <dbReference type="Proteomes" id="UP000322234"/>
    </source>
</evidence>
<gene>
    <name evidence="3" type="ORF">E5288_WYG015450</name>
</gene>
<proteinExistence type="predicted"/>
<dbReference type="Proteomes" id="UP000322234">
    <property type="component" value="Unassembled WGS sequence"/>
</dbReference>
<comment type="caution">
    <text evidence="3">The sequence shown here is derived from an EMBL/GenBank/DDBJ whole genome shotgun (WGS) entry which is preliminary data.</text>
</comment>